<dbReference type="NCBIfam" id="NF001095">
    <property type="entry name" value="PRK00124.1"/>
    <property type="match status" value="1"/>
</dbReference>
<evidence type="ECO:0000313" key="3">
    <source>
        <dbReference type="EMBL" id="MFC3674131.1"/>
    </source>
</evidence>
<keyword evidence="4" id="KW-1185">Reference proteome</keyword>
<reference evidence="4" key="1">
    <citation type="journal article" date="2019" name="Int. J. Syst. Evol. Microbiol.">
        <title>The Global Catalogue of Microorganisms (GCM) 10K type strain sequencing project: providing services to taxonomists for standard genome sequencing and annotation.</title>
        <authorList>
            <consortium name="The Broad Institute Genomics Platform"/>
            <consortium name="The Broad Institute Genome Sequencing Center for Infectious Disease"/>
            <person name="Wu L."/>
            <person name="Ma J."/>
        </authorList>
    </citation>
    <scope>NUCLEOTIDE SEQUENCE [LARGE SCALE GENOMIC DNA]</scope>
    <source>
        <strain evidence="4">KCTC 42182</strain>
    </source>
</reference>
<organism evidence="3 4">
    <name type="scientific">Ferrovibrio xuzhouensis</name>
    <dbReference type="NCBI Taxonomy" id="1576914"/>
    <lineage>
        <taxon>Bacteria</taxon>
        <taxon>Pseudomonadati</taxon>
        <taxon>Pseudomonadota</taxon>
        <taxon>Alphaproteobacteria</taxon>
        <taxon>Rhodospirillales</taxon>
        <taxon>Rhodospirillaceae</taxon>
        <taxon>Ferrovibrio</taxon>
    </lineage>
</organism>
<sequence length="157" mass="16729">MDTARVPILYIDADACPVKDECYRVAERHGVDIVVVANAWLASVPRVGWIRQVTVGDGLDAADDWIAEHAGPGDVVVTADVPLAGRCVKTGATVLAPNGRGFTADSIGMDLAVRNLMTDLRAASPTERVGGGPRPFSQKDRSAFLQALHEALVKLKR</sequence>
<proteinExistence type="inferred from homology"/>
<dbReference type="PANTHER" id="PTHR35146:SF1">
    <property type="entry name" value="UPF0178 PROTEIN YAII"/>
    <property type="match status" value="1"/>
</dbReference>
<dbReference type="InterPro" id="IPR003791">
    <property type="entry name" value="UPF0178"/>
</dbReference>
<dbReference type="RefSeq" id="WP_379720523.1">
    <property type="nucleotide sequence ID" value="NZ_JBHRYJ010000001.1"/>
</dbReference>
<gene>
    <name evidence="3" type="ORF">ACFOOQ_01165</name>
</gene>
<evidence type="ECO:0000256" key="2">
    <source>
        <dbReference type="HAMAP-Rule" id="MF_00489"/>
    </source>
</evidence>
<evidence type="ECO:0000313" key="4">
    <source>
        <dbReference type="Proteomes" id="UP001595711"/>
    </source>
</evidence>
<comment type="similarity">
    <text evidence="1 2">Belongs to the UPF0178 family.</text>
</comment>
<protein>
    <recommendedName>
        <fullName evidence="2">UPF0178 protein ACFOOQ_01165</fullName>
    </recommendedName>
</protein>
<dbReference type="PANTHER" id="PTHR35146">
    <property type="entry name" value="UPF0178 PROTEIN YAII"/>
    <property type="match status" value="1"/>
</dbReference>
<accession>A0ABV7VBV8</accession>
<dbReference type="Proteomes" id="UP001595711">
    <property type="component" value="Unassembled WGS sequence"/>
</dbReference>
<evidence type="ECO:0000256" key="1">
    <source>
        <dbReference type="ARBA" id="ARBA00008522"/>
    </source>
</evidence>
<dbReference type="Pfam" id="PF02639">
    <property type="entry name" value="DUF188"/>
    <property type="match status" value="1"/>
</dbReference>
<comment type="caution">
    <text evidence="3">The sequence shown here is derived from an EMBL/GenBank/DDBJ whole genome shotgun (WGS) entry which is preliminary data.</text>
</comment>
<dbReference type="HAMAP" id="MF_00489">
    <property type="entry name" value="UPF0178"/>
    <property type="match status" value="1"/>
</dbReference>
<name>A0ABV7VBV8_9PROT</name>
<dbReference type="EMBL" id="JBHRYJ010000001">
    <property type="protein sequence ID" value="MFC3674131.1"/>
    <property type="molecule type" value="Genomic_DNA"/>
</dbReference>